<dbReference type="InterPro" id="IPR011990">
    <property type="entry name" value="TPR-like_helical_dom_sf"/>
</dbReference>
<feature type="chain" id="PRO_5003551911" evidence="1">
    <location>
        <begin position="22"/>
        <end position="401"/>
    </location>
</feature>
<dbReference type="Proteomes" id="UP000016023">
    <property type="component" value="Unassembled WGS sequence"/>
</dbReference>
<proteinExistence type="predicted"/>
<organism evidence="2 3">
    <name type="scientific">Prevotella micans F0438</name>
    <dbReference type="NCBI Taxonomy" id="883158"/>
    <lineage>
        <taxon>Bacteria</taxon>
        <taxon>Pseudomonadati</taxon>
        <taxon>Bacteroidota</taxon>
        <taxon>Bacteroidia</taxon>
        <taxon>Bacteroidales</taxon>
        <taxon>Prevotellaceae</taxon>
        <taxon>Prevotella</taxon>
    </lineage>
</organism>
<evidence type="ECO:0000256" key="1">
    <source>
        <dbReference type="SAM" id="SignalP"/>
    </source>
</evidence>
<dbReference type="STRING" id="883158.HMPREF9140_00103"/>
<comment type="caution">
    <text evidence="2">The sequence shown here is derived from an EMBL/GenBank/DDBJ whole genome shotgun (WGS) entry which is preliminary data.</text>
</comment>
<protein>
    <submittedName>
        <fullName evidence="2">Uncharacterized protein</fullName>
    </submittedName>
</protein>
<evidence type="ECO:0000313" key="3">
    <source>
        <dbReference type="Proteomes" id="UP000016023"/>
    </source>
</evidence>
<dbReference type="PATRIC" id="fig|883158.3.peg.112"/>
<feature type="signal peptide" evidence="1">
    <location>
        <begin position="1"/>
        <end position="21"/>
    </location>
</feature>
<dbReference type="Gene3D" id="1.25.40.10">
    <property type="entry name" value="Tetratricopeptide repeat domain"/>
    <property type="match status" value="1"/>
</dbReference>
<dbReference type="EMBL" id="AGWK01000001">
    <property type="protein sequence ID" value="EHO75060.1"/>
    <property type="molecule type" value="Genomic_DNA"/>
</dbReference>
<dbReference type="RefSeq" id="WP_006950991.1">
    <property type="nucleotide sequence ID" value="NZ_JH594521.1"/>
</dbReference>
<sequence length="401" mass="47312">MRLRKLFIILIFGCMSLAGMAQKKQMSAVREQLKTGKDLKKAESSLRELLKDSVNRENKKIWLLLCEVLTKQYEIGNEKLYLKQKYDTAQFFSLTRRIYETMQSFDSLDARPDARGISQPKFRYKHAEFLNSIRPNLFNGGTYFIHRKDYVTAYDLFDIYIESIKQPLLSWINYGKHDALMPHAAYWTMYCGYKINDARKITKHMKLAERDSSMLNFVRQYEADAFLLEKDTANYIRALRAGFEQYPNFAYFFPRLLEYYSKIGERDSAMMIIDRALEADSTSVLFRFSKSTALLNIGRYAESIDICKQLISENKDFAEGYYNIGLAYFNQAVELDKVQQSRSKRARINELYAKAQPYIERYREFAPEKKDKWLPVLYTIYLSLNKGKEFDEIEKIRNGTR</sequence>
<accession>H1PZL5</accession>
<keyword evidence="3" id="KW-1185">Reference proteome</keyword>
<gene>
    <name evidence="2" type="ORF">HMPREF9140_00103</name>
</gene>
<name>H1PZL5_9BACT</name>
<dbReference type="SUPFAM" id="SSF48452">
    <property type="entry name" value="TPR-like"/>
    <property type="match status" value="1"/>
</dbReference>
<dbReference type="eggNOG" id="COG0457">
    <property type="taxonomic scope" value="Bacteria"/>
</dbReference>
<evidence type="ECO:0000313" key="2">
    <source>
        <dbReference type="EMBL" id="EHO75060.1"/>
    </source>
</evidence>
<dbReference type="HOGENOM" id="CLU_043019_2_0_10"/>
<dbReference type="AlphaFoldDB" id="H1PZL5"/>
<reference evidence="2 3" key="1">
    <citation type="submission" date="2011-12" db="EMBL/GenBank/DDBJ databases">
        <title>The Genome Sequence of Prevotella micans F0438.</title>
        <authorList>
            <consortium name="The Broad Institute Genome Sequencing Platform"/>
            <person name="Earl A."/>
            <person name="Ward D."/>
            <person name="Feldgarden M."/>
            <person name="Gevers D."/>
            <person name="Izard J."/>
            <person name="Baranova O.V."/>
            <person name="Blanton J.M."/>
            <person name="Wade W.G."/>
            <person name="Dewhirst F.E."/>
            <person name="Young S.K."/>
            <person name="Zeng Q."/>
            <person name="Gargeya S."/>
            <person name="Fitzgerald M."/>
            <person name="Haas B."/>
            <person name="Abouelleil A."/>
            <person name="Alvarado L."/>
            <person name="Arachchi H.M."/>
            <person name="Berlin A."/>
            <person name="Chapman S.B."/>
            <person name="Gearin G."/>
            <person name="Goldberg J."/>
            <person name="Griggs A."/>
            <person name="Gujja S."/>
            <person name="Hansen M."/>
            <person name="Heiman D."/>
            <person name="Howarth C."/>
            <person name="Larimer J."/>
            <person name="Lui A."/>
            <person name="MacDonald P.J.P."/>
            <person name="McCowen C."/>
            <person name="Montmayeur A."/>
            <person name="Murphy C."/>
            <person name="Neiman D."/>
            <person name="Pearson M."/>
            <person name="Priest M."/>
            <person name="Roberts A."/>
            <person name="Saif S."/>
            <person name="Shea T."/>
            <person name="Sisk P."/>
            <person name="Stolte C."/>
            <person name="Sykes S."/>
            <person name="Wortman J."/>
            <person name="Nusbaum C."/>
            <person name="Birren B."/>
        </authorList>
    </citation>
    <scope>NUCLEOTIDE SEQUENCE [LARGE SCALE GENOMIC DNA]</scope>
    <source>
        <strain evidence="2 3">F0438</strain>
    </source>
</reference>
<keyword evidence="1" id="KW-0732">Signal</keyword>